<dbReference type="Proteomes" id="UP000029015">
    <property type="component" value="Unassembled WGS sequence"/>
</dbReference>
<evidence type="ECO:0000313" key="2">
    <source>
        <dbReference type="EMBL" id="KFI39867.1"/>
    </source>
</evidence>
<dbReference type="InterPro" id="IPR003695">
    <property type="entry name" value="Ppx_GppA_N"/>
</dbReference>
<dbReference type="STRING" id="1437605.AB656_01435"/>
<evidence type="ECO:0000259" key="1">
    <source>
        <dbReference type="Pfam" id="PF02541"/>
    </source>
</evidence>
<dbReference type="Gene3D" id="3.30.420.150">
    <property type="entry name" value="Exopolyphosphatase. Domain 2"/>
    <property type="match status" value="1"/>
</dbReference>
<accession>A0A086Z017</accession>
<name>A0A086Z017_9BIFI</name>
<dbReference type="RefSeq" id="WP_033503298.1">
    <property type="nucleotide sequence ID" value="NZ_CP011786.1"/>
</dbReference>
<reference evidence="2 3" key="1">
    <citation type="submission" date="2014-03" db="EMBL/GenBank/DDBJ databases">
        <title>Genomics of Bifidobacteria.</title>
        <authorList>
            <person name="Ventura M."/>
            <person name="Milani C."/>
            <person name="Lugli G.A."/>
        </authorList>
    </citation>
    <scope>NUCLEOTIDE SEQUENCE [LARGE SCALE GENOMIC DNA]</scope>
    <source>
        <strain evidence="2 3">DSM 22766</strain>
    </source>
</reference>
<gene>
    <name evidence="2" type="ORF">BACT_0568</name>
</gene>
<dbReference type="InterPro" id="IPR050273">
    <property type="entry name" value="GppA/Ppx_hydrolase"/>
</dbReference>
<comment type="caution">
    <text evidence="2">The sequence shown here is derived from an EMBL/GenBank/DDBJ whole genome shotgun (WGS) entry which is preliminary data.</text>
</comment>
<keyword evidence="2" id="KW-0456">Lyase</keyword>
<protein>
    <submittedName>
        <fullName evidence="2">Ppx/GppA phosphatase family protein</fullName>
        <ecNumber evidence="2">4.2.3.4</ecNumber>
    </submittedName>
</protein>
<dbReference type="eggNOG" id="COG0248">
    <property type="taxonomic scope" value="Bacteria"/>
</dbReference>
<dbReference type="GO" id="GO:0016462">
    <property type="term" value="F:pyrophosphatase activity"/>
    <property type="evidence" value="ECO:0007669"/>
    <property type="project" value="TreeGrafter"/>
</dbReference>
<evidence type="ECO:0000313" key="3">
    <source>
        <dbReference type="Proteomes" id="UP000029015"/>
    </source>
</evidence>
<dbReference type="InterPro" id="IPR043129">
    <property type="entry name" value="ATPase_NBD"/>
</dbReference>
<dbReference type="PANTHER" id="PTHR30005">
    <property type="entry name" value="EXOPOLYPHOSPHATASE"/>
    <property type="match status" value="1"/>
</dbReference>
<dbReference type="EC" id="4.2.3.4" evidence="2"/>
<dbReference type="OrthoDB" id="9793035at2"/>
<dbReference type="Pfam" id="PF02541">
    <property type="entry name" value="Ppx-GppA"/>
    <property type="match status" value="1"/>
</dbReference>
<dbReference type="Gene3D" id="3.30.420.40">
    <property type="match status" value="1"/>
</dbReference>
<proteinExistence type="predicted"/>
<sequence length="339" mass="36049">MDAVTVAGVDCGTNSIRLMLAQVDEAGLHPLLPRTMRVIRLGEGVDEHRRFSQEALERAWVAAREFARILAGHQMDAMRFVATSASRDAENRSEFEDGIQDILGVRPEVIAGSEEARLSFLGAVSVLEARRQPADMSPAPYLVVDLGGGSTELVVGGDGGQAPADQAQASYSMNIGSVRMTERHLKSDPAAAGQIRAAQADVDAHIDQAFKQVPVGGVRTLIGVSGTVTTMAALALGLKTYDSQIVDGAQVRMADIQEAGRRVLAMSRSQRAELKAIHPGRVDVIGGGALILNQLLDRLRQEAPDLGTGFVASEHGLLDGMVLDLGRRLLAERARSCSA</sequence>
<dbReference type="GO" id="GO:0003856">
    <property type="term" value="F:3-dehydroquinate synthase activity"/>
    <property type="evidence" value="ECO:0007669"/>
    <property type="project" value="UniProtKB-EC"/>
</dbReference>
<dbReference type="AlphaFoldDB" id="A0A086Z017"/>
<feature type="domain" description="Ppx/GppA phosphatase N-terminal" evidence="1">
    <location>
        <begin position="24"/>
        <end position="323"/>
    </location>
</feature>
<organism evidence="2 3">
    <name type="scientific">Bifidobacterium actinocoloniiforme DSM 22766</name>
    <dbReference type="NCBI Taxonomy" id="1437605"/>
    <lineage>
        <taxon>Bacteria</taxon>
        <taxon>Bacillati</taxon>
        <taxon>Actinomycetota</taxon>
        <taxon>Actinomycetes</taxon>
        <taxon>Bifidobacteriales</taxon>
        <taxon>Bifidobacteriaceae</taxon>
        <taxon>Bifidobacterium</taxon>
    </lineage>
</organism>
<keyword evidence="3" id="KW-1185">Reference proteome</keyword>
<dbReference type="SUPFAM" id="SSF53067">
    <property type="entry name" value="Actin-like ATPase domain"/>
    <property type="match status" value="2"/>
</dbReference>
<dbReference type="KEGG" id="bact:AB656_01435"/>
<dbReference type="CDD" id="cd24119">
    <property type="entry name" value="ASKHA_NBD_MtPPX2-like"/>
    <property type="match status" value="1"/>
</dbReference>
<dbReference type="PANTHER" id="PTHR30005:SF13">
    <property type="entry name" value="EXOPOLYPHOSPHATASE 2"/>
    <property type="match status" value="1"/>
</dbReference>
<dbReference type="EMBL" id="JGYK01000001">
    <property type="protein sequence ID" value="KFI39867.1"/>
    <property type="molecule type" value="Genomic_DNA"/>
</dbReference>
<dbReference type="PATRIC" id="fig|1437605.7.peg.297"/>